<organism evidence="1 2">
    <name type="scientific">Methylomonas koyamae</name>
    <dbReference type="NCBI Taxonomy" id="702114"/>
    <lineage>
        <taxon>Bacteria</taxon>
        <taxon>Pseudomonadati</taxon>
        <taxon>Pseudomonadota</taxon>
        <taxon>Gammaproteobacteria</taxon>
        <taxon>Methylococcales</taxon>
        <taxon>Methylococcaceae</taxon>
        <taxon>Methylomonas</taxon>
    </lineage>
</organism>
<keyword evidence="2" id="KW-1185">Reference proteome</keyword>
<proteinExistence type="predicted"/>
<protein>
    <submittedName>
        <fullName evidence="1">Uncharacterized protein</fullName>
    </submittedName>
</protein>
<gene>
    <name evidence="1" type="ORF">A1355_24020</name>
</gene>
<dbReference type="AlphaFoldDB" id="A0A177NQS3"/>
<evidence type="ECO:0000313" key="2">
    <source>
        <dbReference type="Proteomes" id="UP000077628"/>
    </source>
</evidence>
<reference evidence="2" key="1">
    <citation type="submission" date="2016-03" db="EMBL/GenBank/DDBJ databases">
        <authorList>
            <person name="Heylen K."/>
            <person name="De Vos P."/>
            <person name="Vekeman B."/>
        </authorList>
    </citation>
    <scope>NUCLEOTIDE SEQUENCE [LARGE SCALE GENOMIC DNA]</scope>
    <source>
        <strain evidence="2">R-45383</strain>
    </source>
</reference>
<dbReference type="Proteomes" id="UP000077628">
    <property type="component" value="Unassembled WGS sequence"/>
</dbReference>
<dbReference type="EMBL" id="LUUK01000138">
    <property type="protein sequence ID" value="OAI20396.1"/>
    <property type="molecule type" value="Genomic_DNA"/>
</dbReference>
<sequence length="409" mass="46137">MKTISWRIFLVLAVMLRVELAAADVKVFESLFARYQANIDQQFIRMIPEDADSPAILYKKYLDHRKAKALPGQAEGVEYLIYDSRAGKSISLWEARAADKTVVGKIVKRDDGYLIPLLNGKDLKIFKYSPKQQKLESVNLKPFGVKAGNSVKQLFHISTGYIALVDAEKTSKLVFQAYDSDEQLSVDFAYLQLPIVGIEDVAEANDTIYIAAKAKKNLDEAVSFLFRVNNKFAADSVKVEGLDVDPRLAQHASFISTTHVQPSLQIVSRKRNPSPPSLYLYRVGEKAKLIWHFDFDEIEAGSHLQISGICHDNYLFARRTKPNGKISDTAEFRLLNAEGKELMTWTKQMMTNGSLVDVRPESIGQSVFLVSNFSKLEDARRQDGWYSWMGLQIDRVPVSEVCATNQKVN</sequence>
<accession>A0A177NQS3</accession>
<comment type="caution">
    <text evidence="1">The sequence shown here is derived from an EMBL/GenBank/DDBJ whole genome shotgun (WGS) entry which is preliminary data.</text>
</comment>
<dbReference type="RefSeq" id="WP_064027368.1">
    <property type="nucleotide sequence ID" value="NZ_LUUK01000138.1"/>
</dbReference>
<evidence type="ECO:0000313" key="1">
    <source>
        <dbReference type="EMBL" id="OAI20396.1"/>
    </source>
</evidence>
<name>A0A177NQS3_9GAMM</name>